<dbReference type="AlphaFoldDB" id="A0AAV7NEJ8"/>
<evidence type="ECO:0000256" key="1">
    <source>
        <dbReference type="SAM" id="MobiDB-lite"/>
    </source>
</evidence>
<dbReference type="Proteomes" id="UP001066276">
    <property type="component" value="Chromosome 8"/>
</dbReference>
<keyword evidence="3" id="KW-1185">Reference proteome</keyword>
<evidence type="ECO:0000313" key="3">
    <source>
        <dbReference type="Proteomes" id="UP001066276"/>
    </source>
</evidence>
<reference evidence="2" key="1">
    <citation type="journal article" date="2022" name="bioRxiv">
        <title>Sequencing and chromosome-scale assembly of the giantPleurodeles waltlgenome.</title>
        <authorList>
            <person name="Brown T."/>
            <person name="Elewa A."/>
            <person name="Iarovenko S."/>
            <person name="Subramanian E."/>
            <person name="Araus A.J."/>
            <person name="Petzold A."/>
            <person name="Susuki M."/>
            <person name="Suzuki K.-i.T."/>
            <person name="Hayashi T."/>
            <person name="Toyoda A."/>
            <person name="Oliveira C."/>
            <person name="Osipova E."/>
            <person name="Leigh N.D."/>
            <person name="Simon A."/>
            <person name="Yun M.H."/>
        </authorList>
    </citation>
    <scope>NUCLEOTIDE SEQUENCE</scope>
    <source>
        <strain evidence="2">20211129_DDA</strain>
        <tissue evidence="2">Liver</tissue>
    </source>
</reference>
<feature type="region of interest" description="Disordered" evidence="1">
    <location>
        <begin position="1"/>
        <end position="49"/>
    </location>
</feature>
<organism evidence="2 3">
    <name type="scientific">Pleurodeles waltl</name>
    <name type="common">Iberian ribbed newt</name>
    <dbReference type="NCBI Taxonomy" id="8319"/>
    <lineage>
        <taxon>Eukaryota</taxon>
        <taxon>Metazoa</taxon>
        <taxon>Chordata</taxon>
        <taxon>Craniata</taxon>
        <taxon>Vertebrata</taxon>
        <taxon>Euteleostomi</taxon>
        <taxon>Amphibia</taxon>
        <taxon>Batrachia</taxon>
        <taxon>Caudata</taxon>
        <taxon>Salamandroidea</taxon>
        <taxon>Salamandridae</taxon>
        <taxon>Pleurodelinae</taxon>
        <taxon>Pleurodeles</taxon>
    </lineage>
</organism>
<accession>A0AAV7NEJ8</accession>
<feature type="compositionally biased region" description="Basic and acidic residues" evidence="1">
    <location>
        <begin position="32"/>
        <end position="41"/>
    </location>
</feature>
<feature type="compositionally biased region" description="Basic residues" evidence="1">
    <location>
        <begin position="1"/>
        <end position="11"/>
    </location>
</feature>
<gene>
    <name evidence="2" type="ORF">NDU88_001034</name>
</gene>
<protein>
    <submittedName>
        <fullName evidence="2">Uncharacterized protein</fullName>
    </submittedName>
</protein>
<dbReference type="EMBL" id="JANPWB010000012">
    <property type="protein sequence ID" value="KAJ1112773.1"/>
    <property type="molecule type" value="Genomic_DNA"/>
</dbReference>
<evidence type="ECO:0000313" key="2">
    <source>
        <dbReference type="EMBL" id="KAJ1112773.1"/>
    </source>
</evidence>
<name>A0AAV7NEJ8_PLEWA</name>
<proteinExistence type="predicted"/>
<sequence>MGLRLGRRGLVSRRASTGGGPSRGTPGVVAEEAPRRAHPQDRISGGKRPVTHFCQTLQLSSTPVGVFLDGAGTRPRVENFDCHWHQYCSMFGGVYCGLEPSPP</sequence>
<comment type="caution">
    <text evidence="2">The sequence shown here is derived from an EMBL/GenBank/DDBJ whole genome shotgun (WGS) entry which is preliminary data.</text>
</comment>